<evidence type="ECO:0000259" key="3">
    <source>
        <dbReference type="SMART" id="SM00507"/>
    </source>
</evidence>
<dbReference type="AlphaFoldDB" id="A0A6H0S242"/>
<comment type="similarity">
    <text evidence="1">Belongs to the Rv1128c/1148c/1588c/1702c/1945/3466 family.</text>
</comment>
<evidence type="ECO:0000256" key="1">
    <source>
        <dbReference type="ARBA" id="ARBA00023450"/>
    </source>
</evidence>
<dbReference type="CDD" id="cd00085">
    <property type="entry name" value="HNHc"/>
    <property type="match status" value="1"/>
</dbReference>
<feature type="region of interest" description="Disordered" evidence="2">
    <location>
        <begin position="416"/>
        <end position="444"/>
    </location>
</feature>
<reference evidence="4 5" key="1">
    <citation type="submission" date="2019-04" db="EMBL/GenBank/DDBJ databases">
        <title>Draft, Whole-Genome Sequence of the Anthracene-degrading Mycobacterium frederiksbergense LB501T, Isolated from a Polycyclic Aromatic Hydrocarbon (PAH)-Contaminated Soil.</title>
        <authorList>
            <person name="Augelletti F."/>
        </authorList>
    </citation>
    <scope>NUCLEOTIDE SEQUENCE [LARGE SCALE GENOMIC DNA]</scope>
    <source>
        <strain evidence="4 5">LB 501T</strain>
    </source>
</reference>
<name>A0A6H0S242_9MYCO</name>
<dbReference type="Pfam" id="PF01844">
    <property type="entry name" value="HNH"/>
    <property type="match status" value="1"/>
</dbReference>
<accession>A0A6H0S242</accession>
<dbReference type="EMBL" id="CP038799">
    <property type="protein sequence ID" value="QIV81553.1"/>
    <property type="molecule type" value="Genomic_DNA"/>
</dbReference>
<gene>
    <name evidence="4" type="ORF">EXE63_12100</name>
</gene>
<organism evidence="4 5">
    <name type="scientific">Mycolicibacterium frederiksbergense</name>
    <dbReference type="NCBI Taxonomy" id="117567"/>
    <lineage>
        <taxon>Bacteria</taxon>
        <taxon>Bacillati</taxon>
        <taxon>Actinomycetota</taxon>
        <taxon>Actinomycetes</taxon>
        <taxon>Mycobacteriales</taxon>
        <taxon>Mycobacteriaceae</taxon>
        <taxon>Mycolicibacterium</taxon>
    </lineage>
</organism>
<dbReference type="GO" id="GO:0004519">
    <property type="term" value="F:endonuclease activity"/>
    <property type="evidence" value="ECO:0007669"/>
    <property type="project" value="UniProtKB-KW"/>
</dbReference>
<dbReference type="Proteomes" id="UP000501849">
    <property type="component" value="Chromosome"/>
</dbReference>
<dbReference type="InterPro" id="IPR003870">
    <property type="entry name" value="DUF222"/>
</dbReference>
<evidence type="ECO:0000256" key="2">
    <source>
        <dbReference type="SAM" id="MobiDB-lite"/>
    </source>
</evidence>
<dbReference type="GO" id="GO:0003676">
    <property type="term" value="F:nucleic acid binding"/>
    <property type="evidence" value="ECO:0007669"/>
    <property type="project" value="InterPro"/>
</dbReference>
<dbReference type="Pfam" id="PF02720">
    <property type="entry name" value="DUF222"/>
    <property type="match status" value="1"/>
</dbReference>
<dbReference type="InterPro" id="IPR002711">
    <property type="entry name" value="HNH"/>
</dbReference>
<protein>
    <submittedName>
        <fullName evidence="4">HNH endonuclease</fullName>
    </submittedName>
</protein>
<evidence type="ECO:0000313" key="5">
    <source>
        <dbReference type="Proteomes" id="UP000501849"/>
    </source>
</evidence>
<dbReference type="GO" id="GO:0008270">
    <property type="term" value="F:zinc ion binding"/>
    <property type="evidence" value="ECO:0007669"/>
    <property type="project" value="InterPro"/>
</dbReference>
<feature type="domain" description="HNH nuclease" evidence="3">
    <location>
        <begin position="344"/>
        <end position="396"/>
    </location>
</feature>
<keyword evidence="5" id="KW-1185">Reference proteome</keyword>
<keyword evidence="4" id="KW-0540">Nuclease</keyword>
<dbReference type="InterPro" id="IPR003615">
    <property type="entry name" value="HNH_nuc"/>
</dbReference>
<sequence>MDATHLDTFIDALIDDLAVAPPPDDDADRRLCHLLDSPRRIVDEQPLLAVLAAAVTLRNLFDHVIAQAVAAAERAGIPARNHLRTGADLLTSLGVAPGAAQRAARVGRAAHTMHALTAQQRLGGVGIEFADAVGKGVAHVSGRVALSEEDRAAVVTTLMIQTTPAGVDKKAREIAIAKAATSPQDDGAVPVAENADLNDMTLVQTEDGRVSAALDLDALTAEELMAALDPLCRPVPLPDGSPDPRPVGRRRADAFGQIMRTYLSSSQRPMSGGVLPHVTLIRPAAPVGSTAGAEGSVDSLGFTGPVSASTADLIACDSTLTTVLVDHSGIPLDLGRAERLFTPALRKALGIRDRGCAFPGCGRPVSWCDAHHITPWSSGGHTSIDNGVLLCRLHHTAIHHGGWQVYLGPDRHPWFTPPHDPAEPEPAHLRSHARRTMTTLPTAA</sequence>
<keyword evidence="4" id="KW-0255">Endonuclease</keyword>
<dbReference type="KEGG" id="mfre:EXE63_12100"/>
<proteinExistence type="inferred from homology"/>
<dbReference type="SMART" id="SM00507">
    <property type="entry name" value="HNHc"/>
    <property type="match status" value="1"/>
</dbReference>
<dbReference type="Gene3D" id="1.10.30.50">
    <property type="match status" value="1"/>
</dbReference>
<evidence type="ECO:0000313" key="4">
    <source>
        <dbReference type="EMBL" id="QIV81553.1"/>
    </source>
</evidence>
<dbReference type="RefSeq" id="WP_168142161.1">
    <property type="nucleotide sequence ID" value="NZ_CP038799.1"/>
</dbReference>
<keyword evidence="4" id="KW-0378">Hydrolase</keyword>